<evidence type="ECO:0000313" key="3">
    <source>
        <dbReference type="EMBL" id="MCC3270420.1"/>
    </source>
</evidence>
<proteinExistence type="predicted"/>
<dbReference type="PANTHER" id="PTHR38447:SF1">
    <property type="entry name" value="RNA POLYMERASE-BINDING TRANSCRIPTION FACTOR CARD"/>
    <property type="match status" value="1"/>
</dbReference>
<dbReference type="Gene3D" id="2.40.10.170">
    <property type="match status" value="1"/>
</dbReference>
<dbReference type="GO" id="GO:0009303">
    <property type="term" value="P:rRNA transcription"/>
    <property type="evidence" value="ECO:0007669"/>
    <property type="project" value="TreeGrafter"/>
</dbReference>
<evidence type="ECO:0000313" key="4">
    <source>
        <dbReference type="Proteomes" id="UP001139168"/>
    </source>
</evidence>
<keyword evidence="4" id="KW-1185">Reference proteome</keyword>
<dbReference type="Proteomes" id="UP001139264">
    <property type="component" value="Unassembled WGS sequence"/>
</dbReference>
<dbReference type="InterPro" id="IPR042215">
    <property type="entry name" value="CarD-like_C"/>
</dbReference>
<accession>A0A9X1M431</accession>
<name>A0A9X1M431_9MICC</name>
<dbReference type="Proteomes" id="UP001139168">
    <property type="component" value="Unassembled WGS sequence"/>
</dbReference>
<dbReference type="SMART" id="SM01058">
    <property type="entry name" value="CarD_TRCF"/>
    <property type="match status" value="1"/>
</dbReference>
<dbReference type="InterPro" id="IPR048792">
    <property type="entry name" value="CarD_C"/>
</dbReference>
<sequence length="167" mass="18622">MSFSKGQVLVHPHHGPAVVSSFQTHPRLQKDCMVLEVQASHLMVWVPLDQIERVGLRPVLNQSGLDTLFSVLRSPADEEDHQWSRRFKDNTEKLATGDPLVIAAVVRNLMLRSNLNGLSQAEREMLRHARQPLLTEVSLALNISEQAASDMIDAVWCAAPEPEASPF</sequence>
<dbReference type="SUPFAM" id="SSF141259">
    <property type="entry name" value="CarD-like"/>
    <property type="match status" value="1"/>
</dbReference>
<evidence type="ECO:0000313" key="5">
    <source>
        <dbReference type="Proteomes" id="UP001139264"/>
    </source>
</evidence>
<evidence type="ECO:0000259" key="1">
    <source>
        <dbReference type="SMART" id="SM01058"/>
    </source>
</evidence>
<gene>
    <name evidence="3" type="ORF">LJ751_13835</name>
    <name evidence="2" type="ORF">LJ752_01530</name>
</gene>
<organism evidence="3 5">
    <name type="scientific">Arthrobacter gengyunqii</name>
    <dbReference type="NCBI Taxonomy" id="2886940"/>
    <lineage>
        <taxon>Bacteria</taxon>
        <taxon>Bacillati</taxon>
        <taxon>Actinomycetota</taxon>
        <taxon>Actinomycetes</taxon>
        <taxon>Micrococcales</taxon>
        <taxon>Micrococcaceae</taxon>
        <taxon>Arthrobacter</taxon>
    </lineage>
</organism>
<dbReference type="PANTHER" id="PTHR38447">
    <property type="entry name" value="TRANSCRIPTION FACTOR YDEB-RELATED"/>
    <property type="match status" value="1"/>
</dbReference>
<dbReference type="AlphaFoldDB" id="A0A9X1M431"/>
<comment type="caution">
    <text evidence="3">The sequence shown here is derived from an EMBL/GenBank/DDBJ whole genome shotgun (WGS) entry which is preliminary data.</text>
</comment>
<reference evidence="3" key="1">
    <citation type="submission" date="2021-10" db="EMBL/GenBank/DDBJ databases">
        <title>Novel species in genus Arthrobacter.</title>
        <authorList>
            <person name="Liu Y."/>
        </authorList>
    </citation>
    <scope>NUCLEOTIDE SEQUENCE</scope>
    <source>
        <strain evidence="2">Zg-Y786</strain>
        <strain evidence="3">Zg-Y809</strain>
    </source>
</reference>
<dbReference type="InterPro" id="IPR036101">
    <property type="entry name" value="CarD-like/TRCF_RID_sf"/>
</dbReference>
<dbReference type="Pfam" id="PF21095">
    <property type="entry name" value="CarD_C"/>
    <property type="match status" value="1"/>
</dbReference>
<dbReference type="Pfam" id="PF02559">
    <property type="entry name" value="CarD_TRCF_RID"/>
    <property type="match status" value="1"/>
</dbReference>
<dbReference type="EMBL" id="JAJFZP010000011">
    <property type="protein sequence ID" value="MCC3270420.1"/>
    <property type="molecule type" value="Genomic_DNA"/>
</dbReference>
<dbReference type="EMBL" id="JAJFZQ010000001">
    <property type="protein sequence ID" value="MCC3264726.1"/>
    <property type="molecule type" value="Genomic_DNA"/>
</dbReference>
<dbReference type="Gene3D" id="1.20.58.1290">
    <property type="entry name" value="CarD-like, C-terminal domain"/>
    <property type="match status" value="1"/>
</dbReference>
<evidence type="ECO:0000313" key="2">
    <source>
        <dbReference type="EMBL" id="MCC3264726.1"/>
    </source>
</evidence>
<feature type="domain" description="CarD-like/TRCF RNAP-interacting" evidence="1">
    <location>
        <begin position="2"/>
        <end position="110"/>
    </location>
</feature>
<dbReference type="InterPro" id="IPR003711">
    <property type="entry name" value="CarD-like/TRCF_RID"/>
</dbReference>
<protein>
    <submittedName>
        <fullName evidence="3">CarD family transcriptional regulator</fullName>
    </submittedName>
</protein>
<dbReference type="InterPro" id="IPR052531">
    <property type="entry name" value="CarD-like_regulator"/>
</dbReference>